<sequence>MATKEQLFSITIFGYRKPGMDEDEYHKYVSENHAGCLKGLLAEKKILSYTMQHNSSTTKNMMTQIFSEGHRVQVAECDTVVQIVFRDVQDYINVRSDPHFENVVNPDHVNFADGTRTQMVTGWFEAHIVDGKVV</sequence>
<feature type="domain" description="EthD" evidence="2">
    <location>
        <begin position="17"/>
        <end position="114"/>
    </location>
</feature>
<evidence type="ECO:0000256" key="1">
    <source>
        <dbReference type="ARBA" id="ARBA00005986"/>
    </source>
</evidence>
<dbReference type="AlphaFoldDB" id="A0A2B7YRH3"/>
<evidence type="ECO:0000313" key="3">
    <source>
        <dbReference type="EMBL" id="PGH23593.1"/>
    </source>
</evidence>
<dbReference type="Proteomes" id="UP000224634">
    <property type="component" value="Unassembled WGS sequence"/>
</dbReference>
<comment type="caution">
    <text evidence="3">The sequence shown here is derived from an EMBL/GenBank/DDBJ whole genome shotgun (WGS) entry which is preliminary data.</text>
</comment>
<gene>
    <name evidence="3" type="ORF">AJ80_02373</name>
</gene>
<accession>A0A2B7YRH3</accession>
<dbReference type="InterPro" id="IPR011008">
    <property type="entry name" value="Dimeric_a/b-barrel"/>
</dbReference>
<reference evidence="3 4" key="1">
    <citation type="submission" date="2017-10" db="EMBL/GenBank/DDBJ databases">
        <title>Comparative genomics in systemic dimorphic fungi from Ajellomycetaceae.</title>
        <authorList>
            <person name="Munoz J.F."/>
            <person name="Mcewen J.G."/>
            <person name="Clay O.K."/>
            <person name="Cuomo C.A."/>
        </authorList>
    </citation>
    <scope>NUCLEOTIDE SEQUENCE [LARGE SCALE GENOMIC DNA]</scope>
    <source>
        <strain evidence="3 4">UAMH7299</strain>
    </source>
</reference>
<name>A0A2B7YRH3_POLH7</name>
<dbReference type="Gene3D" id="3.30.70.100">
    <property type="match status" value="1"/>
</dbReference>
<evidence type="ECO:0000313" key="4">
    <source>
        <dbReference type="Proteomes" id="UP000224634"/>
    </source>
</evidence>
<dbReference type="EMBL" id="PDNA01000022">
    <property type="protein sequence ID" value="PGH23593.1"/>
    <property type="molecule type" value="Genomic_DNA"/>
</dbReference>
<dbReference type="STRING" id="1447883.A0A2B7YRH3"/>
<dbReference type="SUPFAM" id="SSF54909">
    <property type="entry name" value="Dimeric alpha+beta barrel"/>
    <property type="match status" value="1"/>
</dbReference>
<proteinExistence type="inferred from homology"/>
<dbReference type="OrthoDB" id="3454835at2759"/>
<organism evidence="3 4">
    <name type="scientific">Polytolypa hystricis (strain UAMH7299)</name>
    <dbReference type="NCBI Taxonomy" id="1447883"/>
    <lineage>
        <taxon>Eukaryota</taxon>
        <taxon>Fungi</taxon>
        <taxon>Dikarya</taxon>
        <taxon>Ascomycota</taxon>
        <taxon>Pezizomycotina</taxon>
        <taxon>Eurotiomycetes</taxon>
        <taxon>Eurotiomycetidae</taxon>
        <taxon>Onygenales</taxon>
        <taxon>Onygenales incertae sedis</taxon>
        <taxon>Polytolypa</taxon>
    </lineage>
</organism>
<dbReference type="InterPro" id="IPR009799">
    <property type="entry name" value="EthD_dom"/>
</dbReference>
<protein>
    <recommendedName>
        <fullName evidence="2">EthD domain-containing protein</fullName>
    </recommendedName>
</protein>
<dbReference type="GO" id="GO:0016491">
    <property type="term" value="F:oxidoreductase activity"/>
    <property type="evidence" value="ECO:0007669"/>
    <property type="project" value="InterPro"/>
</dbReference>
<evidence type="ECO:0000259" key="2">
    <source>
        <dbReference type="Pfam" id="PF07110"/>
    </source>
</evidence>
<dbReference type="Pfam" id="PF07110">
    <property type="entry name" value="EthD"/>
    <property type="match status" value="1"/>
</dbReference>
<keyword evidence="4" id="KW-1185">Reference proteome</keyword>
<comment type="similarity">
    <text evidence="1">Belongs to the tpcK family.</text>
</comment>